<comment type="caution">
    <text evidence="1">The sequence shown here is derived from an EMBL/GenBank/DDBJ whole genome shotgun (WGS) entry which is preliminary data.</text>
</comment>
<dbReference type="EMBL" id="BMFA01000016">
    <property type="protein sequence ID" value="GGB62107.1"/>
    <property type="molecule type" value="Genomic_DNA"/>
</dbReference>
<dbReference type="RefSeq" id="WP_150497676.1">
    <property type="nucleotide sequence ID" value="NZ_BMFA01000016.1"/>
</dbReference>
<gene>
    <name evidence="1" type="ORF">GCM10011316_37590</name>
</gene>
<dbReference type="OrthoDB" id="7678650at2"/>
<organism evidence="1 2">
    <name type="scientific">Roseibium aquae</name>
    <dbReference type="NCBI Taxonomy" id="1323746"/>
    <lineage>
        <taxon>Bacteria</taxon>
        <taxon>Pseudomonadati</taxon>
        <taxon>Pseudomonadota</taxon>
        <taxon>Alphaproteobacteria</taxon>
        <taxon>Hyphomicrobiales</taxon>
        <taxon>Stappiaceae</taxon>
        <taxon>Roseibium</taxon>
    </lineage>
</organism>
<name>A0A916TQH4_9HYPH</name>
<dbReference type="Proteomes" id="UP000605148">
    <property type="component" value="Unassembled WGS sequence"/>
</dbReference>
<proteinExistence type="predicted"/>
<sequence length="98" mass="11376">MHYHPAGPEPRTLELEFVKGHIAATMTLIHAMIDQGALDRDRLDAFFEGFIEKLPHSRDTMGLRLVIEQWRQGLRDGEDEVELRRQLFEVISGGRRHN</sequence>
<evidence type="ECO:0000313" key="1">
    <source>
        <dbReference type="EMBL" id="GGB62107.1"/>
    </source>
</evidence>
<reference evidence="1" key="2">
    <citation type="submission" date="2020-09" db="EMBL/GenBank/DDBJ databases">
        <authorList>
            <person name="Sun Q."/>
            <person name="Zhou Y."/>
        </authorList>
    </citation>
    <scope>NUCLEOTIDE SEQUENCE</scope>
    <source>
        <strain evidence="1">CGMCC 1.12426</strain>
    </source>
</reference>
<dbReference type="AlphaFoldDB" id="A0A916TQH4"/>
<reference evidence="1" key="1">
    <citation type="journal article" date="2014" name="Int. J. Syst. Evol. Microbiol.">
        <title>Complete genome sequence of Corynebacterium casei LMG S-19264T (=DSM 44701T), isolated from a smear-ripened cheese.</title>
        <authorList>
            <consortium name="US DOE Joint Genome Institute (JGI-PGF)"/>
            <person name="Walter F."/>
            <person name="Albersmeier A."/>
            <person name="Kalinowski J."/>
            <person name="Ruckert C."/>
        </authorList>
    </citation>
    <scope>NUCLEOTIDE SEQUENCE</scope>
    <source>
        <strain evidence="1">CGMCC 1.12426</strain>
    </source>
</reference>
<protein>
    <submittedName>
        <fullName evidence="1">Uncharacterized protein</fullName>
    </submittedName>
</protein>
<evidence type="ECO:0000313" key="2">
    <source>
        <dbReference type="Proteomes" id="UP000605148"/>
    </source>
</evidence>
<keyword evidence="2" id="KW-1185">Reference proteome</keyword>
<accession>A0A916TQH4</accession>